<evidence type="ECO:0000313" key="6">
    <source>
        <dbReference type="Proteomes" id="UP001328425"/>
    </source>
</evidence>
<feature type="domain" description="Tyr recombinase" evidence="4">
    <location>
        <begin position="107"/>
        <end position="288"/>
    </location>
</feature>
<dbReference type="InterPro" id="IPR002104">
    <property type="entry name" value="Integrase_catalytic"/>
</dbReference>
<dbReference type="PANTHER" id="PTHR30349:SF41">
    <property type="entry name" value="INTEGRASE_RECOMBINASE PROTEIN MJ0367-RELATED"/>
    <property type="match status" value="1"/>
</dbReference>
<keyword evidence="2" id="KW-0238">DNA-binding</keyword>
<comment type="caution">
    <text evidence="5">The sequence shown here is derived from an EMBL/GenBank/DDBJ whole genome shotgun (WGS) entry which is preliminary data.</text>
</comment>
<sequence>MNLEKLDDKQREFIQVKTLEGLQKTTLDGYYKVFLNVNSFARFDYNNLDNLKSQIIDYFTSIQVNKPTTYNAKRKSLTTFFNYLISQNILNTNPIKLAGIKKRKEKTEPRPCKADDLKSFLNAIDINTYAGFRDYTYIILIADTGIRPAEACRLEEKHLITSPPALQLNSDITKTSKPRTLPLSKLVLDNILKLLSLNKEYWDEDRIFLTSEGNPMTTVNFQRRFVKHSKASGVKITPYQLRHYFGTEYLKNPSGNLIYLQSIMGHSDISMTKRYISIDLESLEKNHKAASPLNLVLERNTRVRKLFK</sequence>
<dbReference type="RefSeq" id="WP_332087297.1">
    <property type="nucleotide sequence ID" value="NZ_JARBCY010000033.1"/>
</dbReference>
<dbReference type="InterPro" id="IPR010998">
    <property type="entry name" value="Integrase_recombinase_N"/>
</dbReference>
<evidence type="ECO:0000259" key="4">
    <source>
        <dbReference type="PROSITE" id="PS51898"/>
    </source>
</evidence>
<dbReference type="Gene3D" id="1.10.150.130">
    <property type="match status" value="1"/>
</dbReference>
<dbReference type="Proteomes" id="UP001328425">
    <property type="component" value="Unassembled WGS sequence"/>
</dbReference>
<evidence type="ECO:0000256" key="3">
    <source>
        <dbReference type="ARBA" id="ARBA00023172"/>
    </source>
</evidence>
<dbReference type="InterPro" id="IPR011010">
    <property type="entry name" value="DNA_brk_join_enz"/>
</dbReference>
<dbReference type="Gene3D" id="1.10.443.10">
    <property type="entry name" value="Intergrase catalytic core"/>
    <property type="match status" value="1"/>
</dbReference>
<keyword evidence="6" id="KW-1185">Reference proteome</keyword>
<evidence type="ECO:0000256" key="1">
    <source>
        <dbReference type="ARBA" id="ARBA00008857"/>
    </source>
</evidence>
<dbReference type="InterPro" id="IPR013762">
    <property type="entry name" value="Integrase-like_cat_sf"/>
</dbReference>
<dbReference type="CDD" id="cd00397">
    <property type="entry name" value="DNA_BRE_C"/>
    <property type="match status" value="1"/>
</dbReference>
<evidence type="ECO:0000313" key="5">
    <source>
        <dbReference type="EMBL" id="MEF3318157.1"/>
    </source>
</evidence>
<dbReference type="InterPro" id="IPR050090">
    <property type="entry name" value="Tyrosine_recombinase_XerCD"/>
</dbReference>
<accession>A0ABU7XBD1</accession>
<organism evidence="5 6">
    <name type="scientific">Peptoniphilus grossensis</name>
    <dbReference type="NCBI Taxonomy" id="1465756"/>
    <lineage>
        <taxon>Bacteria</taxon>
        <taxon>Bacillati</taxon>
        <taxon>Bacillota</taxon>
        <taxon>Tissierellia</taxon>
        <taxon>Tissierellales</taxon>
        <taxon>Peptoniphilaceae</taxon>
        <taxon>Peptoniphilus</taxon>
    </lineage>
</organism>
<dbReference type="SUPFAM" id="SSF56349">
    <property type="entry name" value="DNA breaking-rejoining enzymes"/>
    <property type="match status" value="1"/>
</dbReference>
<dbReference type="PROSITE" id="PS51898">
    <property type="entry name" value="TYR_RECOMBINASE"/>
    <property type="match status" value="1"/>
</dbReference>
<dbReference type="EMBL" id="JARBCY010000033">
    <property type="protein sequence ID" value="MEF3318157.1"/>
    <property type="molecule type" value="Genomic_DNA"/>
</dbReference>
<name>A0ABU7XBD1_9FIRM</name>
<proteinExistence type="inferred from homology"/>
<keyword evidence="3" id="KW-0233">DNA recombination</keyword>
<comment type="similarity">
    <text evidence="1">Belongs to the 'phage' integrase family.</text>
</comment>
<gene>
    <name evidence="5" type="ORF">PV361_05525</name>
</gene>
<evidence type="ECO:0000256" key="2">
    <source>
        <dbReference type="ARBA" id="ARBA00023125"/>
    </source>
</evidence>
<protein>
    <submittedName>
        <fullName evidence="5">Tyrosine-type recombinase/integrase</fullName>
    </submittedName>
</protein>
<dbReference type="PANTHER" id="PTHR30349">
    <property type="entry name" value="PHAGE INTEGRASE-RELATED"/>
    <property type="match status" value="1"/>
</dbReference>
<dbReference type="Pfam" id="PF00589">
    <property type="entry name" value="Phage_integrase"/>
    <property type="match status" value="1"/>
</dbReference>
<reference evidence="5 6" key="1">
    <citation type="submission" date="2022-11" db="EMBL/GenBank/DDBJ databases">
        <title>The First Case of Preauricular Fistular Abscess Caused by Peptoniphilus grossensis.</title>
        <authorList>
            <person name="Byun J.-H."/>
        </authorList>
    </citation>
    <scope>NUCLEOTIDE SEQUENCE [LARGE SCALE GENOMIC DNA]</scope>
    <source>
        <strain evidence="5 6">GYB008</strain>
    </source>
</reference>